<accession>U6M6W5</accession>
<dbReference type="OrthoDB" id="349346at2759"/>
<evidence type="ECO:0000256" key="1">
    <source>
        <dbReference type="SAM" id="Coils"/>
    </source>
</evidence>
<evidence type="ECO:0000256" key="2">
    <source>
        <dbReference type="SAM" id="MobiDB-lite"/>
    </source>
</evidence>
<feature type="compositionally biased region" description="Low complexity" evidence="2">
    <location>
        <begin position="1140"/>
        <end position="1160"/>
    </location>
</feature>
<feature type="coiled-coil region" evidence="1">
    <location>
        <begin position="266"/>
        <end position="305"/>
    </location>
</feature>
<reference evidence="3" key="1">
    <citation type="submission" date="2013-10" db="EMBL/GenBank/DDBJ databases">
        <title>Genomic analysis of the causative agents of coccidiosis in chickens.</title>
        <authorList>
            <person name="Reid A.J."/>
            <person name="Blake D."/>
            <person name="Billington K."/>
            <person name="Browne H."/>
            <person name="Dunn M."/>
            <person name="Hung S."/>
            <person name="Kawahara F."/>
            <person name="Miranda-Saavedra D."/>
            <person name="Mourier T."/>
            <person name="Nagra H."/>
            <person name="Otto T.D."/>
            <person name="Rawlings N."/>
            <person name="Sanchez A."/>
            <person name="Sanders M."/>
            <person name="Subramaniam C."/>
            <person name="Tay Y."/>
            <person name="Dear P."/>
            <person name="Doerig C."/>
            <person name="Gruber A."/>
            <person name="Parkinson J."/>
            <person name="Shirley M."/>
            <person name="Wan K.L."/>
            <person name="Berriman M."/>
            <person name="Tomley F."/>
            <person name="Pain A."/>
        </authorList>
    </citation>
    <scope>NUCLEOTIDE SEQUENCE [LARGE SCALE GENOMIC DNA]</scope>
    <source>
        <strain evidence="3">Weybridge</strain>
    </source>
</reference>
<feature type="region of interest" description="Disordered" evidence="2">
    <location>
        <begin position="157"/>
        <end position="178"/>
    </location>
</feature>
<feature type="compositionally biased region" description="Low complexity" evidence="2">
    <location>
        <begin position="561"/>
        <end position="575"/>
    </location>
</feature>
<feature type="compositionally biased region" description="Low complexity" evidence="2">
    <location>
        <begin position="1265"/>
        <end position="1309"/>
    </location>
</feature>
<feature type="compositionally biased region" description="Basic and acidic residues" evidence="2">
    <location>
        <begin position="897"/>
        <end position="911"/>
    </location>
</feature>
<reference evidence="3" key="2">
    <citation type="submission" date="2013-10" db="EMBL/GenBank/DDBJ databases">
        <authorList>
            <person name="Aslett M."/>
        </authorList>
    </citation>
    <scope>NUCLEOTIDE SEQUENCE [LARGE SCALE GENOMIC DNA]</scope>
    <source>
        <strain evidence="3">Weybridge</strain>
    </source>
</reference>
<feature type="compositionally biased region" description="Low complexity" evidence="2">
    <location>
        <begin position="1317"/>
        <end position="1423"/>
    </location>
</feature>
<feature type="compositionally biased region" description="Basic and acidic residues" evidence="2">
    <location>
        <begin position="367"/>
        <end position="390"/>
    </location>
</feature>
<sequence length="1434" mass="155992">MVFTGSRDAGTAGTGGSARGDEHVACLSCLQPATGLPSVLYSKTHFKGAVAPLSSSYGPLRFRLIGGFGLVLGGLLLAVAHPASAAIANTGSNRHFSNSFAPSTLPSSASEILASPNTYVVSGGDRGETEGSIRKALLEQQLTNHLRAVEVARRSQQQELELSRRASPTAASTQPPGIAAATATAAALPRYQRWANAAEDKEEDSSASNGSYDDRNYRKPVAATPFSPAVAANVPGGATPSAVAPANTGSATDPRVQLQALQEAFEAHLEEQLAAARLEGARLERERLEKEYARLDRYRERSQEIRAGERHSVVPRERVERQIRGSHLVVQSPVDSRNGTSSSSRGSDSSSGLSSREEVGHPVMVLRDPHGPESSHTRSRTEVRQQERHSQQYPRPVEPMDRHPENRSSSTLQTEEEALEATRREKEEAMRERDMLLHQLQQLQRLQDEQHALQEQAEGDRKQREAEEQAARGRNNDEQQQQLLRQYHDQQQHRTEVQRMQRAGEQQRIVDNSERTQQTRQGALRVEALSQSSQTANSYSSSNSNSNTGTIEAVTGHVSRVRNSVQQQQQQQSSGRVEEGGRGEILHRHQGQQTERGGDLAEKIDSLMQSLQTALPQIRVRDRNGDRDSSLQKQETETASEILTDARENQRHLPHPRPAGSPSSSSNNSRINTSSSQHLPAALPSPPAQRTTMSSGGASAPAPAVVAHAGNAGVIPPSISGSPLQAGGYNLRNYRNSNLTVSVPLDSSNRQLVHREKKSKAATQDADADDAAERSRKEEWQDQSYKRAYETGEITVQENVDEAKAETGEAALPNRGSRNNMDSTEHTADEQHPALQQSDIKNLSSLPPLAASAANDAEEAYTNEVRLPTSIPSRAATLRKRETQKAVMAAGSTQEQQQHEPEEQQKEHQQPEDGGFFVQQGGTPSVQVRRLAATDKPEAEAAPQNVEEEEEKEDYNEEDDLYEFVWEAENQDDSLDWTQNAIKNMNGDIEAETQTPLVLNLQQRATLLQNAKQQQQQLKQKRLAAAAVAARDEAKAASNNSVTTAPNVGGEDGTAAAAPVDTAAAATPTSSDLAKISSRALPRSLAGLRKRRRYQQQDEGRRSSSSGSLEDDDPSLASTDEFPVVELSTSSSRPPPSGPQTPWIGAAWQSGSSSSSSAGQHGLEDGANYPNTPYRTYMYYPNPFSSPYSTHSYREDYGTVFNNLYYHDSSPKKVLSWKEYMRRKEEKKAQEKRLQEEENEPKVGVLQLRPAAGQQQIGIIDTNGRRSYQRSYTSPSQRSPYSSSSRSSSATASSSTSSASIGASTSRPSQTIRWAPSPSTLQSSSSSSESSSSSDRNNIGSSSNTTPQVASVGSSASPLQSSSSRSPQAVSWASSASPLQSSSSRPPQVVSWAPSASPLQSSRSRSGRTSVSFTPFSSTPTRRFLSDQKQQEQQ</sequence>
<keyword evidence="1" id="KW-0175">Coiled coil</keyword>
<feature type="compositionally biased region" description="Basic and acidic residues" evidence="2">
    <location>
        <begin position="576"/>
        <end position="587"/>
    </location>
</feature>
<dbReference type="RefSeq" id="XP_013335451.1">
    <property type="nucleotide sequence ID" value="XM_013479997.1"/>
</dbReference>
<evidence type="ECO:0000313" key="4">
    <source>
        <dbReference type="Proteomes" id="UP000030763"/>
    </source>
</evidence>
<feature type="compositionally biased region" description="Low complexity" evidence="2">
    <location>
        <begin position="661"/>
        <end position="676"/>
    </location>
</feature>
<evidence type="ECO:0000313" key="3">
    <source>
        <dbReference type="EMBL" id="CDJ58803.1"/>
    </source>
</evidence>
<feature type="compositionally biased region" description="Basic and acidic residues" evidence="2">
    <location>
        <begin position="823"/>
        <end position="832"/>
    </location>
</feature>
<feature type="compositionally biased region" description="Low complexity" evidence="2">
    <location>
        <begin position="530"/>
        <end position="548"/>
    </location>
</feature>
<feature type="compositionally biased region" description="Low complexity" evidence="2">
    <location>
        <begin position="336"/>
        <end position="354"/>
    </location>
</feature>
<feature type="compositionally biased region" description="Basic and acidic residues" evidence="2">
    <location>
        <begin position="452"/>
        <end position="477"/>
    </location>
</feature>
<feature type="region of interest" description="Disordered" evidence="2">
    <location>
        <begin position="1228"/>
        <end position="1434"/>
    </location>
</feature>
<feature type="region of interest" description="Disordered" evidence="2">
    <location>
        <begin position="1084"/>
        <end position="1168"/>
    </location>
</feature>
<dbReference type="VEuPathDB" id="ToxoDB:EMWEY_00017990"/>
<proteinExistence type="predicted"/>
<feature type="compositionally biased region" description="Basic and acidic residues" evidence="2">
    <location>
        <begin position="771"/>
        <end position="782"/>
    </location>
</feature>
<feature type="compositionally biased region" description="Basic and acidic residues" evidence="2">
    <location>
        <begin position="420"/>
        <end position="430"/>
    </location>
</feature>
<dbReference type="Proteomes" id="UP000030763">
    <property type="component" value="Unassembled WGS sequence"/>
</dbReference>
<feature type="compositionally biased region" description="Basic and acidic residues" evidence="2">
    <location>
        <begin position="619"/>
        <end position="636"/>
    </location>
</feature>
<feature type="compositionally biased region" description="Basic and acidic residues" evidence="2">
    <location>
        <begin position="486"/>
        <end position="499"/>
    </location>
</feature>
<dbReference type="EMBL" id="HG719848">
    <property type="protein sequence ID" value="CDJ58803.1"/>
    <property type="molecule type" value="Genomic_DNA"/>
</dbReference>
<name>U6M6W5_EIMMA</name>
<feature type="compositionally biased region" description="Basic and acidic residues" evidence="2">
    <location>
        <begin position="309"/>
        <end position="323"/>
    </location>
</feature>
<dbReference type="GeneID" id="25335785"/>
<feature type="region of interest" description="Disordered" evidence="2">
    <location>
        <begin position="196"/>
        <end position="217"/>
    </location>
</feature>
<feature type="region of interest" description="Disordered" evidence="2">
    <location>
        <begin position="452"/>
        <end position="598"/>
    </location>
</feature>
<protein>
    <submittedName>
        <fullName evidence="3">Uncharacterized protein</fullName>
    </submittedName>
</protein>
<feature type="compositionally biased region" description="Low complexity" evidence="2">
    <location>
        <begin position="842"/>
        <end position="855"/>
    </location>
</feature>
<keyword evidence="4" id="KW-1185">Reference proteome</keyword>
<feature type="compositionally biased region" description="Acidic residues" evidence="2">
    <location>
        <begin position="946"/>
        <end position="957"/>
    </location>
</feature>
<dbReference type="OMA" id="LSWKEYM"/>
<gene>
    <name evidence="3" type="ORF">EMWEY_00017990</name>
</gene>
<feature type="region of interest" description="Disordered" evidence="2">
    <location>
        <begin position="745"/>
        <end position="782"/>
    </location>
</feature>
<feature type="region of interest" description="Disordered" evidence="2">
    <location>
        <begin position="804"/>
        <end position="957"/>
    </location>
</feature>
<organism evidence="3 4">
    <name type="scientific">Eimeria maxima</name>
    <name type="common">Coccidian parasite</name>
    <dbReference type="NCBI Taxonomy" id="5804"/>
    <lineage>
        <taxon>Eukaryota</taxon>
        <taxon>Sar</taxon>
        <taxon>Alveolata</taxon>
        <taxon>Apicomplexa</taxon>
        <taxon>Conoidasida</taxon>
        <taxon>Coccidia</taxon>
        <taxon>Eucoccidiorida</taxon>
        <taxon>Eimeriorina</taxon>
        <taxon>Eimeriidae</taxon>
        <taxon>Eimeria</taxon>
    </lineage>
</organism>
<feature type="region of interest" description="Disordered" evidence="2">
    <location>
        <begin position="615"/>
        <end position="701"/>
    </location>
</feature>
<feature type="coiled-coil region" evidence="1">
    <location>
        <begin position="998"/>
        <end position="1028"/>
    </location>
</feature>
<feature type="region of interest" description="Disordered" evidence="2">
    <location>
        <begin position="1032"/>
        <end position="1055"/>
    </location>
</feature>
<feature type="compositionally biased region" description="Basic and acidic residues" evidence="2">
    <location>
        <begin position="1424"/>
        <end position="1434"/>
    </location>
</feature>
<feature type="region of interest" description="Disordered" evidence="2">
    <location>
        <begin position="309"/>
        <end position="430"/>
    </location>
</feature>